<keyword evidence="1 3" id="KW-0853">WD repeat</keyword>
<feature type="compositionally biased region" description="Low complexity" evidence="5">
    <location>
        <begin position="87"/>
        <end position="109"/>
    </location>
</feature>
<feature type="region of interest" description="Disordered" evidence="5">
    <location>
        <begin position="786"/>
        <end position="845"/>
    </location>
</feature>
<evidence type="ECO:0000313" key="6">
    <source>
        <dbReference type="EMBL" id="KAJ4460007.1"/>
    </source>
</evidence>
<protein>
    <submittedName>
        <fullName evidence="6">Uncharacterized protein</fullName>
    </submittedName>
</protein>
<gene>
    <name evidence="6" type="ORF">PAPYR_3717</name>
</gene>
<evidence type="ECO:0000256" key="3">
    <source>
        <dbReference type="PROSITE-ProRule" id="PRU00221"/>
    </source>
</evidence>
<reference evidence="6" key="1">
    <citation type="journal article" date="2022" name="bioRxiv">
        <title>Genomics of Preaxostyla Flagellates Illuminates Evolutionary Transitions and the Path Towards Mitochondrial Loss.</title>
        <authorList>
            <person name="Novak L.V.F."/>
            <person name="Treitli S.C."/>
            <person name="Pyrih J."/>
            <person name="Halakuc P."/>
            <person name="Pipaliya S.V."/>
            <person name="Vacek V."/>
            <person name="Brzon O."/>
            <person name="Soukal P."/>
            <person name="Eme L."/>
            <person name="Dacks J.B."/>
            <person name="Karnkowska A."/>
            <person name="Elias M."/>
            <person name="Hampl V."/>
        </authorList>
    </citation>
    <scope>NUCLEOTIDE SEQUENCE</scope>
    <source>
        <strain evidence="6">RCP-MX</strain>
    </source>
</reference>
<evidence type="ECO:0000256" key="1">
    <source>
        <dbReference type="ARBA" id="ARBA00022574"/>
    </source>
</evidence>
<accession>A0ABQ8UQL8</accession>
<dbReference type="Gene3D" id="2.130.10.10">
    <property type="entry name" value="YVTN repeat-like/Quinoprotein amine dehydrogenase"/>
    <property type="match status" value="1"/>
</dbReference>
<evidence type="ECO:0000256" key="5">
    <source>
        <dbReference type="SAM" id="MobiDB-lite"/>
    </source>
</evidence>
<dbReference type="SUPFAM" id="SSF50952">
    <property type="entry name" value="Soluble quinoprotein glucose dehydrogenase"/>
    <property type="match status" value="1"/>
</dbReference>
<feature type="compositionally biased region" description="Low complexity" evidence="5">
    <location>
        <begin position="788"/>
        <end position="797"/>
    </location>
</feature>
<feature type="region of interest" description="Disordered" evidence="5">
    <location>
        <begin position="262"/>
        <end position="291"/>
    </location>
</feature>
<dbReference type="SMART" id="SM00320">
    <property type="entry name" value="WD40"/>
    <property type="match status" value="2"/>
</dbReference>
<organism evidence="6 7">
    <name type="scientific">Paratrimastix pyriformis</name>
    <dbReference type="NCBI Taxonomy" id="342808"/>
    <lineage>
        <taxon>Eukaryota</taxon>
        <taxon>Metamonada</taxon>
        <taxon>Preaxostyla</taxon>
        <taxon>Paratrimastigidae</taxon>
        <taxon>Paratrimastix</taxon>
    </lineage>
</organism>
<feature type="compositionally biased region" description="Acidic residues" evidence="5">
    <location>
        <begin position="798"/>
        <end position="812"/>
    </location>
</feature>
<evidence type="ECO:0000256" key="4">
    <source>
        <dbReference type="SAM" id="Coils"/>
    </source>
</evidence>
<dbReference type="EMBL" id="JAPMOS010000015">
    <property type="protein sequence ID" value="KAJ4460007.1"/>
    <property type="molecule type" value="Genomic_DNA"/>
</dbReference>
<dbReference type="SUPFAM" id="SSF50978">
    <property type="entry name" value="WD40 repeat-like"/>
    <property type="match status" value="1"/>
</dbReference>
<feature type="compositionally biased region" description="Low complexity" evidence="5">
    <location>
        <begin position="163"/>
        <end position="175"/>
    </location>
</feature>
<dbReference type="InterPro" id="IPR011041">
    <property type="entry name" value="Quinoprot_gluc/sorb_DH_b-prop"/>
</dbReference>
<dbReference type="InterPro" id="IPR001680">
    <property type="entry name" value="WD40_rpt"/>
</dbReference>
<dbReference type="InterPro" id="IPR036322">
    <property type="entry name" value="WD40_repeat_dom_sf"/>
</dbReference>
<sequence>MCRIWGISAPSFAHSSLPLQGYALTSKSPIFFRKNPRSCRYTALLFDEEARELILGDEAGFLTISRVFANGRVVFDECLPPPPPTPAARSAPPLTPTTPSSARPTTASSVLTGLEVPSLTLASTGPPRSTGRPPESQWTARTDITGGEPGDGAELLSRRRPGTEATTGAGAGSESLSRRRPGTEAGTGVGEAEGGRLQEEEEDEAQRPLVKKLLVSHGGMVLAFSIVRQVQWEEMGGHDNRILGIDVLEPDVLGPCEAATADASPEAIDGGSRIRSPARSSTLSGWLGGHDPNLPEGCLSRRQTAKLLSMTHTASCDNTIRAWDPDAHTIQTWSPLAPSARLEAASAHDAPSGSPRAAVARTQLHEQPDRPGAPAPRPLAECGPVEIGVQRGIAPGAELSAFRFCQLQGLFYLGCSDGTFLIQSRERSSVPPTQPPNVWWCWSLACDRKLAGLQRWQHRSHSNAVSCIVTDCYHRIWTGGFDGMIAVYEMVGHNLNLVRAFQVRSTVSLHHPMHRSITPTHRSITRLQAQRSEIQCLCYYGTRRQAEPTAAPNASREALGPTWMVFCGATMGSFGPSGPPSACLMRCELTMMIIAWDAFRRCRLFTLTGHTGAVTALAVADDVGLLLSGSIDRTVRVWNPRTRSQIHGWPAHFRNPASTHRYYYCPPSRHVFTYVAEFCCLGYRRRPRTILAGTTIGMVVSYPLLDSLSLLHVTARKKAPNPAEALMRQVRQWKQERKEHEAQVRAAKLGRARTGGQIPGDWRSVEVTRQPGAQWGWADDEVSYDESAAGAAAAAAEAAEEEEEEGGEEAEEAPAMMVEATTQTSARGPVSGDVLSTPPSQLPQG</sequence>
<comment type="caution">
    <text evidence="6">The sequence shown here is derived from an EMBL/GenBank/DDBJ whole genome shotgun (WGS) entry which is preliminary data.</text>
</comment>
<dbReference type="PROSITE" id="PS50294">
    <property type="entry name" value="WD_REPEATS_REGION"/>
    <property type="match status" value="1"/>
</dbReference>
<dbReference type="Pfam" id="PF00400">
    <property type="entry name" value="WD40"/>
    <property type="match status" value="1"/>
</dbReference>
<keyword evidence="4" id="KW-0175">Coiled coil</keyword>
<keyword evidence="7" id="KW-1185">Reference proteome</keyword>
<evidence type="ECO:0000313" key="7">
    <source>
        <dbReference type="Proteomes" id="UP001141327"/>
    </source>
</evidence>
<dbReference type="PANTHER" id="PTHR22847:SF637">
    <property type="entry name" value="WD REPEAT DOMAIN 5B"/>
    <property type="match status" value="1"/>
</dbReference>
<feature type="region of interest" description="Disordered" evidence="5">
    <location>
        <begin position="80"/>
        <end position="205"/>
    </location>
</feature>
<dbReference type="PANTHER" id="PTHR22847">
    <property type="entry name" value="WD40 REPEAT PROTEIN"/>
    <property type="match status" value="1"/>
</dbReference>
<keyword evidence="2" id="KW-0677">Repeat</keyword>
<dbReference type="InterPro" id="IPR015943">
    <property type="entry name" value="WD40/YVTN_repeat-like_dom_sf"/>
</dbReference>
<evidence type="ECO:0000256" key="2">
    <source>
        <dbReference type="ARBA" id="ARBA00022737"/>
    </source>
</evidence>
<feature type="repeat" description="WD" evidence="3">
    <location>
        <begin position="607"/>
        <end position="648"/>
    </location>
</feature>
<name>A0ABQ8UQL8_9EUKA</name>
<proteinExistence type="predicted"/>
<dbReference type="PROSITE" id="PS50082">
    <property type="entry name" value="WD_REPEATS_2"/>
    <property type="match status" value="1"/>
</dbReference>
<feature type="coiled-coil region" evidence="4">
    <location>
        <begin position="723"/>
        <end position="750"/>
    </location>
</feature>
<dbReference type="Proteomes" id="UP001141327">
    <property type="component" value="Unassembled WGS sequence"/>
</dbReference>